<dbReference type="AlphaFoldDB" id="A0AA39D898"/>
<accession>A0AA39D898</accession>
<sequence>MDNENSATENKKYYHHHFAPCPYPHDTSRIRFGLPIQASIIKKKWAFLERETCFRRGSIWVAIMKEELNMEFATSP</sequence>
<protein>
    <submittedName>
        <fullName evidence="1">Uncharacterized protein</fullName>
    </submittedName>
</protein>
<reference evidence="1 2" key="1">
    <citation type="journal article" date="2023" name="BMC Biotechnol.">
        <title>Vitis rotundifolia cv Carlos genome sequencing.</title>
        <authorList>
            <person name="Huff M."/>
            <person name="Hulse-Kemp A."/>
            <person name="Scheffler B."/>
            <person name="Youngblood R."/>
            <person name="Simpson S."/>
            <person name="Babiker E."/>
            <person name="Staton M."/>
        </authorList>
    </citation>
    <scope>NUCLEOTIDE SEQUENCE [LARGE SCALE GENOMIC DNA]</scope>
    <source>
        <tissue evidence="1">Leaf</tissue>
    </source>
</reference>
<proteinExistence type="predicted"/>
<name>A0AA39D898_VITRO</name>
<gene>
    <name evidence="1" type="ORF">PVL29_023940</name>
</gene>
<dbReference type="EMBL" id="JARBHA010000018">
    <property type="protein sequence ID" value="KAJ9674711.1"/>
    <property type="molecule type" value="Genomic_DNA"/>
</dbReference>
<comment type="caution">
    <text evidence="1">The sequence shown here is derived from an EMBL/GenBank/DDBJ whole genome shotgun (WGS) entry which is preliminary data.</text>
</comment>
<keyword evidence="2" id="KW-1185">Reference proteome</keyword>
<evidence type="ECO:0000313" key="1">
    <source>
        <dbReference type="EMBL" id="KAJ9674711.1"/>
    </source>
</evidence>
<organism evidence="1 2">
    <name type="scientific">Vitis rotundifolia</name>
    <name type="common">Muscadine grape</name>
    <dbReference type="NCBI Taxonomy" id="103349"/>
    <lineage>
        <taxon>Eukaryota</taxon>
        <taxon>Viridiplantae</taxon>
        <taxon>Streptophyta</taxon>
        <taxon>Embryophyta</taxon>
        <taxon>Tracheophyta</taxon>
        <taxon>Spermatophyta</taxon>
        <taxon>Magnoliopsida</taxon>
        <taxon>eudicotyledons</taxon>
        <taxon>Gunneridae</taxon>
        <taxon>Pentapetalae</taxon>
        <taxon>rosids</taxon>
        <taxon>Vitales</taxon>
        <taxon>Vitaceae</taxon>
        <taxon>Viteae</taxon>
        <taxon>Vitis</taxon>
    </lineage>
</organism>
<dbReference type="Proteomes" id="UP001168098">
    <property type="component" value="Unassembled WGS sequence"/>
</dbReference>
<evidence type="ECO:0000313" key="2">
    <source>
        <dbReference type="Proteomes" id="UP001168098"/>
    </source>
</evidence>